<keyword evidence="2" id="KW-0456">Lyase</keyword>
<accession>A0ABW4PHW8</accession>
<evidence type="ECO:0000313" key="3">
    <source>
        <dbReference type="Proteomes" id="UP001597365"/>
    </source>
</evidence>
<gene>
    <name evidence="2" type="ORF">ACFSJS_07670</name>
</gene>
<dbReference type="Proteomes" id="UP001597365">
    <property type="component" value="Unassembled WGS sequence"/>
</dbReference>
<dbReference type="PANTHER" id="PTHR43130:SF2">
    <property type="entry name" value="DJ-1_PFPI DOMAIN-CONTAINING PROTEIN"/>
    <property type="match status" value="1"/>
</dbReference>
<dbReference type="GO" id="GO:0016829">
    <property type="term" value="F:lyase activity"/>
    <property type="evidence" value="ECO:0007669"/>
    <property type="project" value="UniProtKB-KW"/>
</dbReference>
<dbReference type="SUPFAM" id="SSF52317">
    <property type="entry name" value="Class I glutamine amidotransferase-like"/>
    <property type="match status" value="1"/>
</dbReference>
<organism evidence="2 3">
    <name type="scientific">Streptomyces desertarenae</name>
    <dbReference type="NCBI Taxonomy" id="2666184"/>
    <lineage>
        <taxon>Bacteria</taxon>
        <taxon>Bacillati</taxon>
        <taxon>Actinomycetota</taxon>
        <taxon>Actinomycetes</taxon>
        <taxon>Kitasatosporales</taxon>
        <taxon>Streptomycetaceae</taxon>
        <taxon>Streptomyces</taxon>
    </lineage>
</organism>
<dbReference type="PANTHER" id="PTHR43130">
    <property type="entry name" value="ARAC-FAMILY TRANSCRIPTIONAL REGULATOR"/>
    <property type="match status" value="1"/>
</dbReference>
<dbReference type="EMBL" id="JBHUFU010000003">
    <property type="protein sequence ID" value="MFD1829540.1"/>
    <property type="molecule type" value="Genomic_DNA"/>
</dbReference>
<dbReference type="InterPro" id="IPR002818">
    <property type="entry name" value="DJ-1/PfpI"/>
</dbReference>
<dbReference type="InterPro" id="IPR029062">
    <property type="entry name" value="Class_I_gatase-like"/>
</dbReference>
<reference evidence="3" key="1">
    <citation type="journal article" date="2019" name="Int. J. Syst. Evol. Microbiol.">
        <title>The Global Catalogue of Microorganisms (GCM) 10K type strain sequencing project: providing services to taxonomists for standard genome sequencing and annotation.</title>
        <authorList>
            <consortium name="The Broad Institute Genomics Platform"/>
            <consortium name="The Broad Institute Genome Sequencing Center for Infectious Disease"/>
            <person name="Wu L."/>
            <person name="Ma J."/>
        </authorList>
    </citation>
    <scope>NUCLEOTIDE SEQUENCE [LARGE SCALE GENOMIC DNA]</scope>
    <source>
        <strain evidence="3">CGMCC 4.7455</strain>
    </source>
</reference>
<feature type="domain" description="DJ-1/PfpI" evidence="1">
    <location>
        <begin position="38"/>
        <end position="209"/>
    </location>
</feature>
<dbReference type="EC" id="4.2.1.-" evidence="2"/>
<comment type="caution">
    <text evidence="2">The sequence shown here is derived from an EMBL/GenBank/DDBJ whole genome shotgun (WGS) entry which is preliminary data.</text>
</comment>
<proteinExistence type="predicted"/>
<keyword evidence="3" id="KW-1185">Reference proteome</keyword>
<dbReference type="CDD" id="cd03139">
    <property type="entry name" value="GATase1_PfpI_2"/>
    <property type="match status" value="1"/>
</dbReference>
<sequence>MERRNILLGAALLGAGVPAAQTLGARGAAAAPRNGPLRVHVVMFDGAEEQDFIAPYEVFSLAGALSERGVEVDYVTTGRPRLVRSAFGTRVRVDRVWDPRSADVIVVPGGGYRRREGPGVWAEIADGTLPRALADAPRRGLTIASLCTGAFLLSEAGLLRGRPCTTHHRARADLEARGGVLKDARVVDDGDVVTAGGVTSGLDLGLWLVRRELGPDTAIGVEGVLEYRADGTVWTR</sequence>
<protein>
    <submittedName>
        <fullName evidence="2">DJ-1/PfpI family protein</fullName>
        <ecNumber evidence="2">4.2.1.-</ecNumber>
    </submittedName>
</protein>
<dbReference type="RefSeq" id="WP_380898168.1">
    <property type="nucleotide sequence ID" value="NZ_JBHUFU010000003.1"/>
</dbReference>
<dbReference type="InterPro" id="IPR052158">
    <property type="entry name" value="INH-QAR"/>
</dbReference>
<evidence type="ECO:0000313" key="2">
    <source>
        <dbReference type="EMBL" id="MFD1829540.1"/>
    </source>
</evidence>
<evidence type="ECO:0000259" key="1">
    <source>
        <dbReference type="Pfam" id="PF01965"/>
    </source>
</evidence>
<name>A0ABW4PHW8_9ACTN</name>
<dbReference type="Gene3D" id="3.40.50.880">
    <property type="match status" value="1"/>
</dbReference>
<dbReference type="Pfam" id="PF01965">
    <property type="entry name" value="DJ-1_PfpI"/>
    <property type="match status" value="1"/>
</dbReference>